<dbReference type="EMBL" id="CP072753">
    <property type="protein sequence ID" value="QUC16640.1"/>
    <property type="molecule type" value="Genomic_DNA"/>
</dbReference>
<gene>
    <name evidence="2" type="ORF">UV8b_00881</name>
</gene>
<keyword evidence="3" id="KW-1185">Reference proteome</keyword>
<organism evidence="2 3">
    <name type="scientific">Ustilaginoidea virens</name>
    <name type="common">Rice false smut fungus</name>
    <name type="synonym">Villosiclava virens</name>
    <dbReference type="NCBI Taxonomy" id="1159556"/>
    <lineage>
        <taxon>Eukaryota</taxon>
        <taxon>Fungi</taxon>
        <taxon>Dikarya</taxon>
        <taxon>Ascomycota</taxon>
        <taxon>Pezizomycotina</taxon>
        <taxon>Sordariomycetes</taxon>
        <taxon>Hypocreomycetidae</taxon>
        <taxon>Hypocreales</taxon>
        <taxon>Clavicipitaceae</taxon>
        <taxon>Ustilaginoidea</taxon>
    </lineage>
</organism>
<proteinExistence type="predicted"/>
<feature type="region of interest" description="Disordered" evidence="1">
    <location>
        <begin position="49"/>
        <end position="72"/>
    </location>
</feature>
<protein>
    <submittedName>
        <fullName evidence="2">Uncharacterized protein</fullName>
    </submittedName>
</protein>
<name>A0A8E5HJL6_USTVR</name>
<accession>A0A8E5HJL6</accession>
<evidence type="ECO:0000313" key="3">
    <source>
        <dbReference type="Proteomes" id="UP000027002"/>
    </source>
</evidence>
<evidence type="ECO:0000256" key="1">
    <source>
        <dbReference type="SAM" id="MobiDB-lite"/>
    </source>
</evidence>
<dbReference type="AlphaFoldDB" id="A0A8E5HJL6"/>
<dbReference type="KEGG" id="uvi:66061659"/>
<dbReference type="GeneID" id="66061659"/>
<dbReference type="Proteomes" id="UP000027002">
    <property type="component" value="Chromosome 1"/>
</dbReference>
<dbReference type="RefSeq" id="XP_042994313.1">
    <property type="nucleotide sequence ID" value="XM_043138379.1"/>
</dbReference>
<reference evidence="2" key="1">
    <citation type="submission" date="2020-03" db="EMBL/GenBank/DDBJ databases">
        <title>A mixture of massive structural variations and highly conserved coding sequences in Ustilaginoidea virens genome.</title>
        <authorList>
            <person name="Zhang K."/>
            <person name="Zhao Z."/>
            <person name="Zhang Z."/>
            <person name="Li Y."/>
            <person name="Hsiang T."/>
            <person name="Sun W."/>
        </authorList>
    </citation>
    <scope>NUCLEOTIDE SEQUENCE</scope>
    <source>
        <strain evidence="2">UV-8b</strain>
    </source>
</reference>
<sequence>MQFGTLFHPLQVSQVGLIESQGQPSIIPASYNILGISSRRIPSQGRHSVKVARHISSSSSPTSRKRELKPAL</sequence>
<evidence type="ECO:0000313" key="2">
    <source>
        <dbReference type="EMBL" id="QUC16640.1"/>
    </source>
</evidence>